<evidence type="ECO:0000256" key="1">
    <source>
        <dbReference type="SAM" id="MobiDB-lite"/>
    </source>
</evidence>
<dbReference type="AlphaFoldDB" id="A0AAD1XS62"/>
<evidence type="ECO:0000313" key="2">
    <source>
        <dbReference type="EMBL" id="CAI2378268.1"/>
    </source>
</evidence>
<sequence length="200" mass="23504">MFRQISCNPPKRYGKGMTINSNPSEKVQLSVKDWQQPLKSNFAYSFYDMSKQSDFQRVKRHRNQSTFGLEHSDTKMMNRTLAKDSFKPFPKETKRTLPTRSKLELNQSSLKFGEDKPDFRSTAYRLHGDPKTMKSKKDPVFKNYNQRVDIITGKLHNQNHRSYGFEGWNEHNQGRISQNKMVLLDQKVINDPITGRKIRT</sequence>
<dbReference type="EMBL" id="CAMPGE010019975">
    <property type="protein sequence ID" value="CAI2378268.1"/>
    <property type="molecule type" value="Genomic_DNA"/>
</dbReference>
<organism evidence="2 3">
    <name type="scientific">Euplotes crassus</name>
    <dbReference type="NCBI Taxonomy" id="5936"/>
    <lineage>
        <taxon>Eukaryota</taxon>
        <taxon>Sar</taxon>
        <taxon>Alveolata</taxon>
        <taxon>Ciliophora</taxon>
        <taxon>Intramacronucleata</taxon>
        <taxon>Spirotrichea</taxon>
        <taxon>Hypotrichia</taxon>
        <taxon>Euplotida</taxon>
        <taxon>Euplotidae</taxon>
        <taxon>Moneuplotes</taxon>
    </lineage>
</organism>
<reference evidence="2" key="1">
    <citation type="submission" date="2023-07" db="EMBL/GenBank/DDBJ databases">
        <authorList>
            <consortium name="AG Swart"/>
            <person name="Singh M."/>
            <person name="Singh A."/>
            <person name="Seah K."/>
            <person name="Emmerich C."/>
        </authorList>
    </citation>
    <scope>NUCLEOTIDE SEQUENCE</scope>
    <source>
        <strain evidence="2">DP1</strain>
    </source>
</reference>
<name>A0AAD1XS62_EUPCR</name>
<dbReference type="Proteomes" id="UP001295684">
    <property type="component" value="Unassembled WGS sequence"/>
</dbReference>
<evidence type="ECO:0000313" key="3">
    <source>
        <dbReference type="Proteomes" id="UP001295684"/>
    </source>
</evidence>
<comment type="caution">
    <text evidence="2">The sequence shown here is derived from an EMBL/GenBank/DDBJ whole genome shotgun (WGS) entry which is preliminary data.</text>
</comment>
<gene>
    <name evidence="2" type="ORF">ECRASSUSDP1_LOCUS19663</name>
</gene>
<feature type="region of interest" description="Disordered" evidence="1">
    <location>
        <begin position="1"/>
        <end position="22"/>
    </location>
</feature>
<keyword evidence="3" id="KW-1185">Reference proteome</keyword>
<proteinExistence type="predicted"/>
<protein>
    <submittedName>
        <fullName evidence="2">Uncharacterized protein</fullName>
    </submittedName>
</protein>
<accession>A0AAD1XS62</accession>